<dbReference type="OrthoDB" id="2922289at2759"/>
<accession>A0A6G1KFV1</accession>
<dbReference type="Proteomes" id="UP000799428">
    <property type="component" value="Unassembled WGS sequence"/>
</dbReference>
<sequence>MSTLDNLVPHNHHLHFHPSGPSARPFGRMGSMEVNKVMASWYCAHPDIPPLVDETLEASQQLAKQVFRDWDRLHAILERHETLIRRRWKEKTKFQPQGILLDTWPT</sequence>
<reference evidence="1" key="1">
    <citation type="journal article" date="2020" name="Stud. Mycol.">
        <title>101 Dothideomycetes genomes: a test case for predicting lifestyles and emergence of pathogens.</title>
        <authorList>
            <person name="Haridas S."/>
            <person name="Albert R."/>
            <person name="Binder M."/>
            <person name="Bloem J."/>
            <person name="Labutti K."/>
            <person name="Salamov A."/>
            <person name="Andreopoulos B."/>
            <person name="Baker S."/>
            <person name="Barry K."/>
            <person name="Bills G."/>
            <person name="Bluhm B."/>
            <person name="Cannon C."/>
            <person name="Castanera R."/>
            <person name="Culley D."/>
            <person name="Daum C."/>
            <person name="Ezra D."/>
            <person name="Gonzalez J."/>
            <person name="Henrissat B."/>
            <person name="Kuo A."/>
            <person name="Liang C."/>
            <person name="Lipzen A."/>
            <person name="Lutzoni F."/>
            <person name="Magnuson J."/>
            <person name="Mondo S."/>
            <person name="Nolan M."/>
            <person name="Ohm R."/>
            <person name="Pangilinan J."/>
            <person name="Park H.-J."/>
            <person name="Ramirez L."/>
            <person name="Alfaro M."/>
            <person name="Sun H."/>
            <person name="Tritt A."/>
            <person name="Yoshinaga Y."/>
            <person name="Zwiers L.-H."/>
            <person name="Turgeon B."/>
            <person name="Goodwin S."/>
            <person name="Spatafora J."/>
            <person name="Crous P."/>
            <person name="Grigoriev I."/>
        </authorList>
    </citation>
    <scope>NUCLEOTIDE SEQUENCE</scope>
    <source>
        <strain evidence="1">CBS 279.74</strain>
    </source>
</reference>
<dbReference type="EMBL" id="MU005767">
    <property type="protein sequence ID" value="KAF2711708.1"/>
    <property type="molecule type" value="Genomic_DNA"/>
</dbReference>
<dbReference type="AlphaFoldDB" id="A0A6G1KFV1"/>
<organism evidence="1 2">
    <name type="scientific">Pleomassaria siparia CBS 279.74</name>
    <dbReference type="NCBI Taxonomy" id="1314801"/>
    <lineage>
        <taxon>Eukaryota</taxon>
        <taxon>Fungi</taxon>
        <taxon>Dikarya</taxon>
        <taxon>Ascomycota</taxon>
        <taxon>Pezizomycotina</taxon>
        <taxon>Dothideomycetes</taxon>
        <taxon>Pleosporomycetidae</taxon>
        <taxon>Pleosporales</taxon>
        <taxon>Pleomassariaceae</taxon>
        <taxon>Pleomassaria</taxon>
    </lineage>
</organism>
<protein>
    <submittedName>
        <fullName evidence="1">Uncharacterized protein</fullName>
    </submittedName>
</protein>
<evidence type="ECO:0000313" key="1">
    <source>
        <dbReference type="EMBL" id="KAF2711708.1"/>
    </source>
</evidence>
<name>A0A6G1KFV1_9PLEO</name>
<keyword evidence="2" id="KW-1185">Reference proteome</keyword>
<gene>
    <name evidence="1" type="ORF">K504DRAFT_500359</name>
</gene>
<evidence type="ECO:0000313" key="2">
    <source>
        <dbReference type="Proteomes" id="UP000799428"/>
    </source>
</evidence>
<proteinExistence type="predicted"/>